<comment type="caution">
    <text evidence="1">The sequence shown here is derived from an EMBL/GenBank/DDBJ whole genome shotgun (WGS) entry which is preliminary data.</text>
</comment>
<keyword evidence="2" id="KW-1185">Reference proteome</keyword>
<reference evidence="1 2" key="1">
    <citation type="submission" date="2021-06" db="EMBL/GenBank/DDBJ databases">
        <authorList>
            <person name="Palmer J.M."/>
        </authorList>
    </citation>
    <scope>NUCLEOTIDE SEQUENCE [LARGE SCALE GENOMIC DNA]</scope>
    <source>
        <strain evidence="1 2">AS_MEX2019</strain>
        <tissue evidence="1">Muscle</tissue>
    </source>
</reference>
<feature type="non-terminal residue" evidence="1">
    <location>
        <position position="1"/>
    </location>
</feature>
<dbReference type="Proteomes" id="UP001469553">
    <property type="component" value="Unassembled WGS sequence"/>
</dbReference>
<gene>
    <name evidence="1" type="ORF">AMECASPLE_028804</name>
</gene>
<proteinExistence type="predicted"/>
<organism evidence="1 2">
    <name type="scientific">Ameca splendens</name>
    <dbReference type="NCBI Taxonomy" id="208324"/>
    <lineage>
        <taxon>Eukaryota</taxon>
        <taxon>Metazoa</taxon>
        <taxon>Chordata</taxon>
        <taxon>Craniata</taxon>
        <taxon>Vertebrata</taxon>
        <taxon>Euteleostomi</taxon>
        <taxon>Actinopterygii</taxon>
        <taxon>Neopterygii</taxon>
        <taxon>Teleostei</taxon>
        <taxon>Neoteleostei</taxon>
        <taxon>Acanthomorphata</taxon>
        <taxon>Ovalentaria</taxon>
        <taxon>Atherinomorphae</taxon>
        <taxon>Cyprinodontiformes</taxon>
        <taxon>Goodeidae</taxon>
        <taxon>Ameca</taxon>
    </lineage>
</organism>
<sequence length="140" mass="15890">FHCPTPVYVHIKFFKKKGMGSLGEEITVGKRATARNTGLLVNVLLDSCSGFGPDETQQMTWLSDDIIINDYGKYTLDNKQLGFCTSPLLQLSFQKRTLDHWATVPSCFSLAQLTQQFNLFSMSWIRHCWVVLEALTQVPE</sequence>
<protein>
    <submittedName>
        <fullName evidence="1">Uncharacterized protein</fullName>
    </submittedName>
</protein>
<accession>A0ABV0Z513</accession>
<evidence type="ECO:0000313" key="1">
    <source>
        <dbReference type="EMBL" id="MEQ2300725.1"/>
    </source>
</evidence>
<name>A0ABV0Z513_9TELE</name>
<evidence type="ECO:0000313" key="2">
    <source>
        <dbReference type="Proteomes" id="UP001469553"/>
    </source>
</evidence>
<dbReference type="EMBL" id="JAHRIP010050245">
    <property type="protein sequence ID" value="MEQ2300725.1"/>
    <property type="molecule type" value="Genomic_DNA"/>
</dbReference>